<dbReference type="Proteomes" id="UP000822688">
    <property type="component" value="Chromosome 5"/>
</dbReference>
<organism evidence="1 2">
    <name type="scientific">Ceratodon purpureus</name>
    <name type="common">Fire moss</name>
    <name type="synonym">Dicranum purpureum</name>
    <dbReference type="NCBI Taxonomy" id="3225"/>
    <lineage>
        <taxon>Eukaryota</taxon>
        <taxon>Viridiplantae</taxon>
        <taxon>Streptophyta</taxon>
        <taxon>Embryophyta</taxon>
        <taxon>Bryophyta</taxon>
        <taxon>Bryophytina</taxon>
        <taxon>Bryopsida</taxon>
        <taxon>Dicranidae</taxon>
        <taxon>Pseudoditrichales</taxon>
        <taxon>Ditrichaceae</taxon>
        <taxon>Ceratodon</taxon>
    </lineage>
</organism>
<proteinExistence type="predicted"/>
<dbReference type="EMBL" id="CM026425">
    <property type="protein sequence ID" value="KAG0576718.1"/>
    <property type="molecule type" value="Genomic_DNA"/>
</dbReference>
<evidence type="ECO:0000313" key="1">
    <source>
        <dbReference type="EMBL" id="KAG0576718.1"/>
    </source>
</evidence>
<dbReference type="AlphaFoldDB" id="A0A8T0I2B6"/>
<accession>A0A8T0I2B6</accession>
<comment type="caution">
    <text evidence="1">The sequence shown here is derived from an EMBL/GenBank/DDBJ whole genome shotgun (WGS) entry which is preliminary data.</text>
</comment>
<evidence type="ECO:0000313" key="2">
    <source>
        <dbReference type="Proteomes" id="UP000822688"/>
    </source>
</evidence>
<protein>
    <submittedName>
        <fullName evidence="1">Uncharacterized protein</fullName>
    </submittedName>
</protein>
<reference evidence="1" key="1">
    <citation type="submission" date="2020-06" db="EMBL/GenBank/DDBJ databases">
        <title>WGS assembly of Ceratodon purpureus strain R40.</title>
        <authorList>
            <person name="Carey S.B."/>
            <person name="Jenkins J."/>
            <person name="Shu S."/>
            <person name="Lovell J.T."/>
            <person name="Sreedasyam A."/>
            <person name="Maumus F."/>
            <person name="Tiley G.P."/>
            <person name="Fernandez-Pozo N."/>
            <person name="Barry K."/>
            <person name="Chen C."/>
            <person name="Wang M."/>
            <person name="Lipzen A."/>
            <person name="Daum C."/>
            <person name="Saski C.A."/>
            <person name="Payton A.C."/>
            <person name="Mcbreen J.C."/>
            <person name="Conrad R.E."/>
            <person name="Kollar L.M."/>
            <person name="Olsson S."/>
            <person name="Huttunen S."/>
            <person name="Landis J.B."/>
            <person name="Wickett N.J."/>
            <person name="Johnson M.G."/>
            <person name="Rensing S.A."/>
            <person name="Grimwood J."/>
            <person name="Schmutz J."/>
            <person name="Mcdaniel S.F."/>
        </authorList>
    </citation>
    <scope>NUCLEOTIDE SEQUENCE</scope>
    <source>
        <strain evidence="1">R40</strain>
    </source>
</reference>
<sequence length="106" mass="12577">MRNNKIACAPHKWIKPYIQTLRNTTMLFHGDLVTQAFQIRIASNNFAPYYEVETIFYYLTPKSLVKSNFSCNHLNVSCCHCKKVTLFIIYFFQMNEYVNYKPTIFS</sequence>
<keyword evidence="2" id="KW-1185">Reference proteome</keyword>
<name>A0A8T0I2B6_CERPU</name>
<gene>
    <name evidence="1" type="ORF">KC19_5G102700</name>
</gene>